<keyword evidence="2" id="KW-1185">Reference proteome</keyword>
<reference evidence="1 2" key="1">
    <citation type="submission" date="2020-08" db="EMBL/GenBank/DDBJ databases">
        <title>A Genomic Blueprint of the Chicken Gut Microbiome.</title>
        <authorList>
            <person name="Gilroy R."/>
            <person name="Ravi A."/>
            <person name="Getino M."/>
            <person name="Pursley I."/>
            <person name="Horton D.L."/>
            <person name="Alikhan N.-F."/>
            <person name="Baker D."/>
            <person name="Gharbi K."/>
            <person name="Hall N."/>
            <person name="Watson M."/>
            <person name="Adriaenssens E.M."/>
            <person name="Foster-Nyarko E."/>
            <person name="Jarju S."/>
            <person name="Secka A."/>
            <person name="Antonio M."/>
            <person name="Oren A."/>
            <person name="Chaudhuri R."/>
            <person name="La Ragione R.M."/>
            <person name="Hildebrand F."/>
            <person name="Pallen M.J."/>
        </authorList>
    </citation>
    <scope>NUCLEOTIDE SEQUENCE [LARGE SCALE GENOMIC DNA]</scope>
    <source>
        <strain evidence="1 2">Sa2CUA1</strain>
    </source>
</reference>
<protein>
    <submittedName>
        <fullName evidence="1">Asp23/Gls24 family envelope stress response protein</fullName>
    </submittedName>
</protein>
<comment type="caution">
    <text evidence="1">The sequence shown here is derived from an EMBL/GenBank/DDBJ whole genome shotgun (WGS) entry which is preliminary data.</text>
</comment>
<dbReference type="Proteomes" id="UP000609874">
    <property type="component" value="Unassembled WGS sequence"/>
</dbReference>
<evidence type="ECO:0000313" key="2">
    <source>
        <dbReference type="Proteomes" id="UP000609874"/>
    </source>
</evidence>
<dbReference type="RefSeq" id="WP_191807092.1">
    <property type="nucleotide sequence ID" value="NZ_JACSQD010000002.1"/>
</dbReference>
<accession>A0ABR8UQ70</accession>
<sequence>MSDKPLHGQLVDSALVAGIAARAARETPGVLRLATARSHVFARLRLGATQSWRTTAGWAARHSGDPDAPTLRDGVVAQIHDGTATIEVDLATDAAWNALDVAAEVRERVAQALHATGITTGPVNVTVLAIERAPGA</sequence>
<evidence type="ECO:0000313" key="1">
    <source>
        <dbReference type="EMBL" id="MBD7994714.1"/>
    </source>
</evidence>
<organism evidence="1 2">
    <name type="scientific">Arthrobacter gallicola</name>
    <dbReference type="NCBI Taxonomy" id="2762225"/>
    <lineage>
        <taxon>Bacteria</taxon>
        <taxon>Bacillati</taxon>
        <taxon>Actinomycetota</taxon>
        <taxon>Actinomycetes</taxon>
        <taxon>Micrococcales</taxon>
        <taxon>Micrococcaceae</taxon>
        <taxon>Arthrobacter</taxon>
    </lineage>
</organism>
<dbReference type="EMBL" id="JACSQD010000002">
    <property type="protein sequence ID" value="MBD7994714.1"/>
    <property type="molecule type" value="Genomic_DNA"/>
</dbReference>
<gene>
    <name evidence="1" type="ORF">H9639_05320</name>
</gene>
<proteinExistence type="predicted"/>
<name>A0ABR8UQ70_9MICC</name>